<evidence type="ECO:0000313" key="2">
    <source>
        <dbReference type="EMBL" id="MBC5843446.1"/>
    </source>
</evidence>
<organism evidence="2 3">
    <name type="scientific">Flavobacterium muglaense</name>
    <dbReference type="NCBI Taxonomy" id="2764716"/>
    <lineage>
        <taxon>Bacteria</taxon>
        <taxon>Pseudomonadati</taxon>
        <taxon>Bacteroidota</taxon>
        <taxon>Flavobacteriia</taxon>
        <taxon>Flavobacteriales</taxon>
        <taxon>Flavobacteriaceae</taxon>
        <taxon>Flavobacterium</taxon>
    </lineage>
</organism>
<name>A0A923SEE8_9FLAO</name>
<dbReference type="Pfam" id="PF05016">
    <property type="entry name" value="ParE_toxin"/>
    <property type="match status" value="1"/>
</dbReference>
<reference evidence="2 3" key="1">
    <citation type="submission" date="2020-08" db="EMBL/GenBank/DDBJ databases">
        <title>Description of novel Flavobacterium F-392 isolate.</title>
        <authorList>
            <person name="Saticioglu I.B."/>
            <person name="Duman M."/>
            <person name="Altun S."/>
        </authorList>
    </citation>
    <scope>NUCLEOTIDE SEQUENCE [LARGE SCALE GENOMIC DNA]</scope>
    <source>
        <strain evidence="2 3">F-392</strain>
    </source>
</reference>
<dbReference type="AlphaFoldDB" id="A0A923SEE8"/>
<dbReference type="EMBL" id="JACRUL010000004">
    <property type="protein sequence ID" value="MBC5843446.1"/>
    <property type="molecule type" value="Genomic_DNA"/>
</dbReference>
<protein>
    <submittedName>
        <fullName evidence="2">Type II toxin-antitoxin system RelE/ParE family toxin</fullName>
    </submittedName>
</protein>
<dbReference type="Gene3D" id="3.30.2310.20">
    <property type="entry name" value="RelE-like"/>
    <property type="match status" value="1"/>
</dbReference>
<evidence type="ECO:0000313" key="3">
    <source>
        <dbReference type="Proteomes" id="UP000641454"/>
    </source>
</evidence>
<dbReference type="RefSeq" id="WP_187017138.1">
    <property type="nucleotide sequence ID" value="NZ_JACRUK010000004.1"/>
</dbReference>
<dbReference type="InterPro" id="IPR035093">
    <property type="entry name" value="RelE/ParE_toxin_dom_sf"/>
</dbReference>
<evidence type="ECO:0000256" key="1">
    <source>
        <dbReference type="ARBA" id="ARBA00022649"/>
    </source>
</evidence>
<gene>
    <name evidence="2" type="ORF">H8R25_03210</name>
</gene>
<sequence length="98" mass="11778">MRKVVISKRATYELEDLFDFLDCKWSVSIRKKVAQKLNKNIQKIRLNPELFPKSTIRNTRKCVVSKQISLYYDFDEKNLNILRIFDTRQDPNKINKIN</sequence>
<dbReference type="InterPro" id="IPR007712">
    <property type="entry name" value="RelE/ParE_toxin"/>
</dbReference>
<keyword evidence="3" id="KW-1185">Reference proteome</keyword>
<dbReference type="Proteomes" id="UP000641454">
    <property type="component" value="Unassembled WGS sequence"/>
</dbReference>
<keyword evidence="1" id="KW-1277">Toxin-antitoxin system</keyword>
<accession>A0A923SEE8</accession>
<proteinExistence type="predicted"/>
<comment type="caution">
    <text evidence="2">The sequence shown here is derived from an EMBL/GenBank/DDBJ whole genome shotgun (WGS) entry which is preliminary data.</text>
</comment>